<evidence type="ECO:0000259" key="3">
    <source>
        <dbReference type="Pfam" id="PF07992"/>
    </source>
</evidence>
<dbReference type="Pfam" id="PF09242">
    <property type="entry name" value="FCSD-flav_bind"/>
    <property type="match status" value="1"/>
</dbReference>
<dbReference type="InterPro" id="IPR023753">
    <property type="entry name" value="FAD/NAD-binding_dom"/>
</dbReference>
<dbReference type="GO" id="GO:0016491">
    <property type="term" value="F:oxidoreductase activity"/>
    <property type="evidence" value="ECO:0007669"/>
    <property type="project" value="InterPro"/>
</dbReference>
<reference evidence="6" key="1">
    <citation type="submission" date="2018-06" db="EMBL/GenBank/DDBJ databases">
        <authorList>
            <person name="Zhirakovskaya E."/>
        </authorList>
    </citation>
    <scope>NUCLEOTIDE SEQUENCE</scope>
</reference>
<protein>
    <submittedName>
        <fullName evidence="6">Flavocytochrome c:sulfide dehydrogenase</fullName>
    </submittedName>
</protein>
<dbReference type="EMBL" id="UOFX01000044">
    <property type="protein sequence ID" value="VAX09052.1"/>
    <property type="molecule type" value="Genomic_DNA"/>
</dbReference>
<dbReference type="InterPro" id="IPR016156">
    <property type="entry name" value="FAD/NAD-linked_Rdtase_dimer_sf"/>
</dbReference>
<sequence>MGFTRREFLTASALCLGATPFLALGANKKVVVVGGGIGGATAAKQIQLLNPAIEVTLIEPKQAYYTCFMSNEVLSGQRSLHSIRFNYTGLKDIGITLIHDIATNINADKKTVSTKTGRTFSYDRCIIAPGIDFKWETIAGYDTKVAAVIPHAWQAGQQTKTLREQLEAMPDGGTVIIAPPSGLIRAPHAPYERASQIALYLQQQKPKSKVLILDAKEKFPQMGLFLQAWKTLYGYGGNNSLIEWHGGQDKSEVVKVDAASNSVTTAGGNVFTADVLNIIPAQRAGKIAQSAGLTDASGWCPIDPATFESTRLEGIHIIGDASIATSMHKLGSAASSQAMVCASAVVALLNDQQPETPSYLDVAYSTVGNEYAFSTTAVYRLAKDGASIMQTAGGSTPADAHPEQLKREAAYAHSWFNNFTANTF</sequence>
<dbReference type="InterPro" id="IPR015323">
    <property type="entry name" value="FlavoCytC_S_DH_flav-bd"/>
</dbReference>
<dbReference type="Pfam" id="PF07992">
    <property type="entry name" value="Pyr_redox_2"/>
    <property type="match status" value="1"/>
</dbReference>
<keyword evidence="1" id="KW-0285">Flavoprotein</keyword>
<dbReference type="InterPro" id="IPR037092">
    <property type="entry name" value="FlavoCytC_S_DH_flav-bd_sf"/>
</dbReference>
<dbReference type="PANTHER" id="PTHR43755:SF1">
    <property type="entry name" value="FAD-DEPENDENT PYRIDINE NUCLEOTIDE-DISULPHIDE OXIDOREDUCTASE"/>
    <property type="match status" value="1"/>
</dbReference>
<dbReference type="AlphaFoldDB" id="A0A3B1AZ01"/>
<dbReference type="PANTHER" id="PTHR43755">
    <property type="match status" value="1"/>
</dbReference>
<keyword evidence="2" id="KW-0274">FAD</keyword>
<dbReference type="Gene3D" id="3.90.760.10">
    <property type="entry name" value="Flavocytochrome c sulphide dehydrogenase, flavin-binding domain"/>
    <property type="match status" value="1"/>
</dbReference>
<name>A0A3B1AZ01_9ZZZZ</name>
<organism evidence="6">
    <name type="scientific">hydrothermal vent metagenome</name>
    <dbReference type="NCBI Taxonomy" id="652676"/>
    <lineage>
        <taxon>unclassified sequences</taxon>
        <taxon>metagenomes</taxon>
        <taxon>ecological metagenomes</taxon>
    </lineage>
</organism>
<evidence type="ECO:0000259" key="4">
    <source>
        <dbReference type="Pfam" id="PF09242"/>
    </source>
</evidence>
<evidence type="ECO:0000259" key="5">
    <source>
        <dbReference type="Pfam" id="PF21706"/>
    </source>
</evidence>
<dbReference type="InterPro" id="IPR036188">
    <property type="entry name" value="FAD/NAD-bd_sf"/>
</dbReference>
<feature type="domain" description="Flavocytochrome c sulphide dehydrogenase flavin-binding" evidence="4">
    <location>
        <begin position="356"/>
        <end position="424"/>
    </location>
</feature>
<dbReference type="SUPFAM" id="SSF51905">
    <property type="entry name" value="FAD/NAD(P)-binding domain"/>
    <property type="match status" value="3"/>
</dbReference>
<dbReference type="InterPro" id="IPR052541">
    <property type="entry name" value="SQRD"/>
</dbReference>
<evidence type="ECO:0000313" key="6">
    <source>
        <dbReference type="EMBL" id="VAX09052.1"/>
    </source>
</evidence>
<dbReference type="SUPFAM" id="SSF55424">
    <property type="entry name" value="FAD/NAD-linked reductases, dimerisation (C-terminal) domain"/>
    <property type="match status" value="1"/>
</dbReference>
<evidence type="ECO:0000256" key="1">
    <source>
        <dbReference type="ARBA" id="ARBA00022630"/>
    </source>
</evidence>
<feature type="domain" description="FAD/NAD(P)-binding" evidence="3">
    <location>
        <begin position="28"/>
        <end position="141"/>
    </location>
</feature>
<proteinExistence type="predicted"/>
<dbReference type="GO" id="GO:0050660">
    <property type="term" value="F:flavin adenine dinucleotide binding"/>
    <property type="evidence" value="ECO:0007669"/>
    <property type="project" value="InterPro"/>
</dbReference>
<accession>A0A3B1AZ01</accession>
<dbReference type="Pfam" id="PF21706">
    <property type="entry name" value="FCSD_central"/>
    <property type="match status" value="1"/>
</dbReference>
<evidence type="ECO:0000256" key="2">
    <source>
        <dbReference type="ARBA" id="ARBA00022827"/>
    </source>
</evidence>
<gene>
    <name evidence="6" type="ORF">MNBD_GAMMA26-2266</name>
</gene>
<feature type="domain" description="Sulfide dehydrogenase [flavocytochrome c] flavoprotein chain central" evidence="5">
    <location>
        <begin position="159"/>
        <end position="280"/>
    </location>
</feature>
<dbReference type="Gene3D" id="3.50.50.60">
    <property type="entry name" value="FAD/NAD(P)-binding domain"/>
    <property type="match status" value="2"/>
</dbReference>
<dbReference type="InterPro" id="IPR049386">
    <property type="entry name" value="FCSD_central"/>
</dbReference>